<evidence type="ECO:0008006" key="4">
    <source>
        <dbReference type="Google" id="ProtNLM"/>
    </source>
</evidence>
<evidence type="ECO:0000256" key="1">
    <source>
        <dbReference type="SAM" id="MobiDB-lite"/>
    </source>
</evidence>
<comment type="caution">
    <text evidence="2">The sequence shown here is derived from an EMBL/GenBank/DDBJ whole genome shotgun (WGS) entry which is preliminary data.</text>
</comment>
<feature type="region of interest" description="Disordered" evidence="1">
    <location>
        <begin position="729"/>
        <end position="797"/>
    </location>
</feature>
<feature type="compositionally biased region" description="Low complexity" evidence="1">
    <location>
        <begin position="659"/>
        <end position="669"/>
    </location>
</feature>
<protein>
    <recommendedName>
        <fullName evidence="4">ELYS-like domain-containing protein</fullName>
    </recommendedName>
</protein>
<accession>A0ABR2H7L6</accession>
<feature type="compositionally biased region" description="Polar residues" evidence="1">
    <location>
        <begin position="604"/>
        <end position="626"/>
    </location>
</feature>
<name>A0ABR2H7L6_9EUKA</name>
<keyword evidence="3" id="KW-1185">Reference proteome</keyword>
<gene>
    <name evidence="2" type="ORF">M9Y10_026459</name>
</gene>
<evidence type="ECO:0000313" key="2">
    <source>
        <dbReference type="EMBL" id="KAK8842227.1"/>
    </source>
</evidence>
<sequence>MSLQVAQVLKENPTLPRVLQCSDLLSCFRSNQTDLTDFLTKEDTFKNLILIIHKSKDSNIIRLVYNLFTSYNTSLLKMIATSRENTLNLISFFDSKSPDHISKNVIQNTSKIKNSSNHQNVLFMISSCFDILYSAFYNWPNEMYSILNSSIELFTHILTNIDILPVSTFCANIINLSSLSQPFAWLSYRSLMGTFGPGGPIPSSISNIPITTFKEPAITPQQRIPILILIDSYISKYSKESADFSKILLFALPVLLQKSANNLERVYILELSLKLPKSESIMKCCDSILFSDCKDRRLIELSFQYLTLYPPPTNPNNLEILIFDVLNRRTNNFIIVSFLAFFRKQMSQFEMTRLFVERARNIIIYSMKSQKSTLLLRSARIEIVNCINGKEMLNSSTFQIDDFTREDIKRQRANACSSSYDTSRIKYVKEQIQMNDSKQPIFDAMTLWGPKSLVNKACFSSFNAGTKKSQGAAVMAVKRKKIESAFESVEVDDDDDTIDDEGIVRNNDNDDFFSRNDRKSFMVSTNKSFSDLKSITSPRRGELSNRSSLISASSSTAESYLNSSAKSQLANKGATVKNKLKGKQQINNEVFKSRQLASKKKSQFILSNQRNTNNKLNAKNSTSNLKTSEKVGNNKGKEKGKIKQQESNGEDKIEKGAISSSSSTSSLSSMKKNQNQVLKLKMNSMLPQSHLVEVDENDDDNDDDYDDSVQSWNERSKKVQMIMNGNQNKIQASSSLAPEKGKGSIQKLSKTPTKISSSQSGFVQMAAKKVSSTPQRKTKNGKYPQTRNNLIKRNVVH</sequence>
<organism evidence="2 3">
    <name type="scientific">Tritrichomonas musculus</name>
    <dbReference type="NCBI Taxonomy" id="1915356"/>
    <lineage>
        <taxon>Eukaryota</taxon>
        <taxon>Metamonada</taxon>
        <taxon>Parabasalia</taxon>
        <taxon>Tritrichomonadida</taxon>
        <taxon>Tritrichomonadidae</taxon>
        <taxon>Tritrichomonas</taxon>
    </lineage>
</organism>
<feature type="compositionally biased region" description="Basic and acidic residues" evidence="1">
    <location>
        <begin position="635"/>
        <end position="655"/>
    </location>
</feature>
<dbReference type="EMBL" id="JAPFFF010000039">
    <property type="protein sequence ID" value="KAK8842227.1"/>
    <property type="molecule type" value="Genomic_DNA"/>
</dbReference>
<dbReference type="Proteomes" id="UP001470230">
    <property type="component" value="Unassembled WGS sequence"/>
</dbReference>
<feature type="compositionally biased region" description="Polar residues" evidence="1">
    <location>
        <begin position="746"/>
        <end position="762"/>
    </location>
</feature>
<proteinExistence type="predicted"/>
<feature type="region of interest" description="Disordered" evidence="1">
    <location>
        <begin position="567"/>
        <end position="672"/>
    </location>
</feature>
<evidence type="ECO:0000313" key="3">
    <source>
        <dbReference type="Proteomes" id="UP001470230"/>
    </source>
</evidence>
<reference evidence="2 3" key="1">
    <citation type="submission" date="2024-04" db="EMBL/GenBank/DDBJ databases">
        <title>Tritrichomonas musculus Genome.</title>
        <authorList>
            <person name="Alves-Ferreira E."/>
            <person name="Grigg M."/>
            <person name="Lorenzi H."/>
            <person name="Galac M."/>
        </authorList>
    </citation>
    <scope>NUCLEOTIDE SEQUENCE [LARGE SCALE GENOMIC DNA]</scope>
    <source>
        <strain evidence="2 3">EAF2021</strain>
    </source>
</reference>